<keyword evidence="1" id="KW-1133">Transmembrane helix</keyword>
<gene>
    <name evidence="3" type="ORF">K8V56_01365</name>
</gene>
<proteinExistence type="predicted"/>
<reference evidence="3" key="2">
    <citation type="submission" date="2021-09" db="EMBL/GenBank/DDBJ databases">
        <authorList>
            <person name="Gilroy R."/>
        </authorList>
    </citation>
    <scope>NUCLEOTIDE SEQUENCE</scope>
    <source>
        <strain evidence="3">CHK171-7178</strain>
    </source>
</reference>
<accession>A0A921FVA9</accession>
<keyword evidence="1" id="KW-0472">Membrane</keyword>
<feature type="transmembrane region" description="Helical" evidence="1">
    <location>
        <begin position="21"/>
        <end position="41"/>
    </location>
</feature>
<dbReference type="Proteomes" id="UP000698173">
    <property type="component" value="Unassembled WGS sequence"/>
</dbReference>
<evidence type="ECO:0000313" key="3">
    <source>
        <dbReference type="EMBL" id="HJF30410.1"/>
    </source>
</evidence>
<dbReference type="GO" id="GO:0004222">
    <property type="term" value="F:metalloendopeptidase activity"/>
    <property type="evidence" value="ECO:0007669"/>
    <property type="project" value="TreeGrafter"/>
</dbReference>
<evidence type="ECO:0000313" key="4">
    <source>
        <dbReference type="Proteomes" id="UP000698173"/>
    </source>
</evidence>
<dbReference type="Pfam" id="PF01551">
    <property type="entry name" value="Peptidase_M23"/>
    <property type="match status" value="1"/>
</dbReference>
<evidence type="ECO:0000256" key="1">
    <source>
        <dbReference type="SAM" id="Phobius"/>
    </source>
</evidence>
<name>A0A921FVA9_SPOPS</name>
<feature type="domain" description="M23ase beta-sheet core" evidence="2">
    <location>
        <begin position="116"/>
        <end position="213"/>
    </location>
</feature>
<dbReference type="EMBL" id="DYWT01000023">
    <property type="protein sequence ID" value="HJF30410.1"/>
    <property type="molecule type" value="Genomic_DNA"/>
</dbReference>
<dbReference type="CDD" id="cd12797">
    <property type="entry name" value="M23_peptidase"/>
    <property type="match status" value="1"/>
</dbReference>
<dbReference type="AlphaFoldDB" id="A0A921FVA9"/>
<dbReference type="InterPro" id="IPR016047">
    <property type="entry name" value="M23ase_b-sheet_dom"/>
</dbReference>
<dbReference type="SUPFAM" id="SSF51261">
    <property type="entry name" value="Duplicated hybrid motif"/>
    <property type="match status" value="1"/>
</dbReference>
<keyword evidence="1" id="KW-0812">Transmembrane</keyword>
<comment type="caution">
    <text evidence="3">The sequence shown here is derived from an EMBL/GenBank/DDBJ whole genome shotgun (WGS) entry which is preliminary data.</text>
</comment>
<dbReference type="PANTHER" id="PTHR21666:SF291">
    <property type="entry name" value="STAGE II SPORULATION PROTEIN Q"/>
    <property type="match status" value="1"/>
</dbReference>
<reference evidence="3" key="1">
    <citation type="journal article" date="2021" name="PeerJ">
        <title>Extensive microbial diversity within the chicken gut microbiome revealed by metagenomics and culture.</title>
        <authorList>
            <person name="Gilroy R."/>
            <person name="Ravi A."/>
            <person name="Getino M."/>
            <person name="Pursley I."/>
            <person name="Horton D.L."/>
            <person name="Alikhan N.F."/>
            <person name="Baker D."/>
            <person name="Gharbi K."/>
            <person name="Hall N."/>
            <person name="Watson M."/>
            <person name="Adriaenssens E.M."/>
            <person name="Foster-Nyarko E."/>
            <person name="Jarju S."/>
            <person name="Secka A."/>
            <person name="Antonio M."/>
            <person name="Oren A."/>
            <person name="Chaudhuri R.R."/>
            <person name="La Ragione R."/>
            <person name="Hildebrand F."/>
            <person name="Pallen M.J."/>
        </authorList>
    </citation>
    <scope>NUCLEOTIDE SEQUENCE</scope>
    <source>
        <strain evidence="3">CHK171-7178</strain>
    </source>
</reference>
<dbReference type="PANTHER" id="PTHR21666">
    <property type="entry name" value="PEPTIDASE-RELATED"/>
    <property type="match status" value="1"/>
</dbReference>
<protein>
    <submittedName>
        <fullName evidence="3">M23 family metallopeptidase</fullName>
    </submittedName>
</protein>
<dbReference type="InterPro" id="IPR050570">
    <property type="entry name" value="Cell_wall_metabolism_enzyme"/>
</dbReference>
<evidence type="ECO:0000259" key="2">
    <source>
        <dbReference type="Pfam" id="PF01551"/>
    </source>
</evidence>
<organism evidence="3 4">
    <name type="scientific">Sporosarcina psychrophila</name>
    <name type="common">Bacillus psychrophilus</name>
    <dbReference type="NCBI Taxonomy" id="1476"/>
    <lineage>
        <taxon>Bacteria</taxon>
        <taxon>Bacillati</taxon>
        <taxon>Bacillota</taxon>
        <taxon>Bacilli</taxon>
        <taxon>Bacillales</taxon>
        <taxon>Caryophanaceae</taxon>
        <taxon>Sporosarcina</taxon>
    </lineage>
</organism>
<dbReference type="Gene3D" id="2.70.70.10">
    <property type="entry name" value="Glucose Permease (Domain IIA)"/>
    <property type="match status" value="1"/>
</dbReference>
<sequence>MREEKPKAPSQKNTSAKTKSWFWPVVYSGIAIVFVGMIWGYNAFMKDDAPGMADVAGKDPKDGLVVETNASKELLKYPFTEALLDDVAILQDYYDVDADEAMRESAMLVFDQTYVMNTGVTISVQGKEFEVVAALSGKVEDVVLDPFKGDEIILSHADGLKTVYRSVSGILVKKGDEVEQGQALGAATENEWNHTAGIHLHFEVQQDGVAVNPRSYLAF</sequence>
<dbReference type="InterPro" id="IPR011055">
    <property type="entry name" value="Dup_hybrid_motif"/>
</dbReference>